<organism evidence="2 3">
    <name type="scientific">Riccia fluitans</name>
    <dbReference type="NCBI Taxonomy" id="41844"/>
    <lineage>
        <taxon>Eukaryota</taxon>
        <taxon>Viridiplantae</taxon>
        <taxon>Streptophyta</taxon>
        <taxon>Embryophyta</taxon>
        <taxon>Marchantiophyta</taxon>
        <taxon>Marchantiopsida</taxon>
        <taxon>Marchantiidae</taxon>
        <taxon>Marchantiales</taxon>
        <taxon>Ricciaceae</taxon>
        <taxon>Riccia</taxon>
    </lineage>
</organism>
<dbReference type="AlphaFoldDB" id="A0ABD1ZIU7"/>
<dbReference type="Proteomes" id="UP001605036">
    <property type="component" value="Unassembled WGS sequence"/>
</dbReference>
<reference evidence="2 3" key="1">
    <citation type="submission" date="2024-09" db="EMBL/GenBank/DDBJ databases">
        <title>Chromosome-scale assembly of Riccia fluitans.</title>
        <authorList>
            <person name="Paukszto L."/>
            <person name="Sawicki J."/>
            <person name="Karawczyk K."/>
            <person name="Piernik-Szablinska J."/>
            <person name="Szczecinska M."/>
            <person name="Mazdziarz M."/>
        </authorList>
    </citation>
    <scope>NUCLEOTIDE SEQUENCE [LARGE SCALE GENOMIC DNA]</scope>
    <source>
        <strain evidence="2">Rf_01</strain>
        <tissue evidence="2">Aerial parts of the thallus</tissue>
    </source>
</reference>
<gene>
    <name evidence="2" type="ORF">R1flu_019503</name>
</gene>
<evidence type="ECO:0000313" key="3">
    <source>
        <dbReference type="Proteomes" id="UP001605036"/>
    </source>
</evidence>
<feature type="region of interest" description="Disordered" evidence="1">
    <location>
        <begin position="1"/>
        <end position="24"/>
    </location>
</feature>
<protein>
    <submittedName>
        <fullName evidence="2">Uncharacterized protein</fullName>
    </submittedName>
</protein>
<comment type="caution">
    <text evidence="2">The sequence shown here is derived from an EMBL/GenBank/DDBJ whole genome shotgun (WGS) entry which is preliminary data.</text>
</comment>
<sequence length="103" mass="11437">MLTNTPTVPSTPTIKEPPPAEARSPIIVPPREEWRVNAPSRLVNSTSPIIATMDYDLVESLANTPAKISLLQLIMMNPSLLKDLTAWSRERRSSRTSRGLCLK</sequence>
<evidence type="ECO:0000313" key="2">
    <source>
        <dbReference type="EMBL" id="KAL2651375.1"/>
    </source>
</evidence>
<keyword evidence="3" id="KW-1185">Reference proteome</keyword>
<proteinExistence type="predicted"/>
<evidence type="ECO:0000256" key="1">
    <source>
        <dbReference type="SAM" id="MobiDB-lite"/>
    </source>
</evidence>
<dbReference type="EMBL" id="JBHFFA010000001">
    <property type="protein sequence ID" value="KAL2651375.1"/>
    <property type="molecule type" value="Genomic_DNA"/>
</dbReference>
<accession>A0ABD1ZIU7</accession>
<feature type="compositionally biased region" description="Polar residues" evidence="1">
    <location>
        <begin position="1"/>
        <end position="13"/>
    </location>
</feature>
<name>A0ABD1ZIU7_9MARC</name>